<organism evidence="2">
    <name type="scientific">Eutreptiella gymnastica</name>
    <dbReference type="NCBI Taxonomy" id="73025"/>
    <lineage>
        <taxon>Eukaryota</taxon>
        <taxon>Discoba</taxon>
        <taxon>Euglenozoa</taxon>
        <taxon>Euglenida</taxon>
        <taxon>Spirocuta</taxon>
        <taxon>Euglenophyceae</taxon>
        <taxon>Eutreptiales</taxon>
        <taxon>Eutreptiaceae</taxon>
        <taxon>Eutreptiella</taxon>
    </lineage>
</organism>
<protein>
    <submittedName>
        <fullName evidence="2">Uncharacterized protein</fullName>
    </submittedName>
</protein>
<dbReference type="AlphaFoldDB" id="A0A7S4G904"/>
<gene>
    <name evidence="2" type="ORF">EGYM00163_LOCUS40443</name>
</gene>
<feature type="region of interest" description="Disordered" evidence="1">
    <location>
        <begin position="61"/>
        <end position="90"/>
    </location>
</feature>
<evidence type="ECO:0000256" key="1">
    <source>
        <dbReference type="SAM" id="MobiDB-lite"/>
    </source>
</evidence>
<reference evidence="2" key="1">
    <citation type="submission" date="2021-01" db="EMBL/GenBank/DDBJ databases">
        <authorList>
            <person name="Corre E."/>
            <person name="Pelletier E."/>
            <person name="Niang G."/>
            <person name="Scheremetjew M."/>
            <person name="Finn R."/>
            <person name="Kale V."/>
            <person name="Holt S."/>
            <person name="Cochrane G."/>
            <person name="Meng A."/>
            <person name="Brown T."/>
            <person name="Cohen L."/>
        </authorList>
    </citation>
    <scope>NUCLEOTIDE SEQUENCE</scope>
    <source>
        <strain evidence="2">CCMP1594</strain>
    </source>
</reference>
<feature type="compositionally biased region" description="Pro residues" evidence="1">
    <location>
        <begin position="74"/>
        <end position="89"/>
    </location>
</feature>
<evidence type="ECO:0000313" key="2">
    <source>
        <dbReference type="EMBL" id="CAE0829165.1"/>
    </source>
</evidence>
<dbReference type="EMBL" id="HBJA01117479">
    <property type="protein sequence ID" value="CAE0829165.1"/>
    <property type="molecule type" value="Transcribed_RNA"/>
</dbReference>
<accession>A0A7S4G904</accession>
<sequence>MHGICRLLCTRVVDHLQFGDSQCSCCKQIYICMRYVYTYTRVCVQPSKFFAFELSTDLKFPRQRPQQASRDHPPPPPPPTPPPPRPPPRQHVLLQLPQFSWVMHGTAQQHECE</sequence>
<name>A0A7S4G904_9EUGL</name>
<proteinExistence type="predicted"/>